<sequence>MSIADAIRTRKLLQFSYDGHPRTVEPHTYGIDGKGHQALRAYQVRGGSESGEYVGWKLFHVAEMRGTAILNQGFTGPRNGYKKGDKAFARIMAEL</sequence>
<gene>
    <name evidence="1" type="ORF">PG1C_04935</name>
</gene>
<proteinExistence type="predicted"/>
<keyword evidence="2" id="KW-1185">Reference proteome</keyword>
<protein>
    <recommendedName>
        <fullName evidence="3">WYL domain-containing protein</fullName>
    </recommendedName>
</protein>
<dbReference type="KEGG" id="rbu:PG1C_04935"/>
<dbReference type="EMBL" id="CP010554">
    <property type="protein sequence ID" value="AJP49426.1"/>
    <property type="molecule type" value="Genomic_DNA"/>
</dbReference>
<organism evidence="1 2">
    <name type="scientific">Rugosibacter aromaticivorans</name>
    <dbReference type="NCBI Taxonomy" id="1565605"/>
    <lineage>
        <taxon>Bacteria</taxon>
        <taxon>Pseudomonadati</taxon>
        <taxon>Pseudomonadota</taxon>
        <taxon>Betaproteobacteria</taxon>
        <taxon>Nitrosomonadales</taxon>
        <taxon>Sterolibacteriaceae</taxon>
        <taxon>Rugosibacter</taxon>
    </lineage>
</organism>
<accession>A0A0C5JQ95</accession>
<dbReference type="Proteomes" id="UP000061603">
    <property type="component" value="Chromosome"/>
</dbReference>
<evidence type="ECO:0008006" key="3">
    <source>
        <dbReference type="Google" id="ProtNLM"/>
    </source>
</evidence>
<evidence type="ECO:0000313" key="1">
    <source>
        <dbReference type="EMBL" id="AJP49426.1"/>
    </source>
</evidence>
<evidence type="ECO:0000313" key="2">
    <source>
        <dbReference type="Proteomes" id="UP000061603"/>
    </source>
</evidence>
<name>A0A0C5JQ95_9PROT</name>
<reference evidence="1 2" key="1">
    <citation type="journal article" date="2015" name="Genome Announc.">
        <title>Complete Genome Sequence of a Novel Bacterium within the Family Rhodocyclaceae That Degrades Polycyclic Aromatic Hydrocarbons.</title>
        <authorList>
            <person name="Singleton D.R."/>
            <person name="Dickey A.N."/>
            <person name="Scholl E.H."/>
            <person name="Wright F.A."/>
            <person name="Aitken M.D."/>
        </authorList>
    </citation>
    <scope>NUCLEOTIDE SEQUENCE [LARGE SCALE GENOMIC DNA]</scope>
    <source>
        <strain evidence="2">PG1-Ca6</strain>
    </source>
</reference>
<dbReference type="HOGENOM" id="CLU_152989_0_1_4"/>
<dbReference type="AlphaFoldDB" id="A0A0C5JQ95"/>
<dbReference type="RefSeq" id="WP_202636309.1">
    <property type="nucleotide sequence ID" value="NZ_CP010554.1"/>
</dbReference>
<dbReference type="STRING" id="1565605.PG1C_04935"/>